<dbReference type="SUPFAM" id="SSF75304">
    <property type="entry name" value="Amidase signature (AS) enzymes"/>
    <property type="match status" value="1"/>
</dbReference>
<protein>
    <submittedName>
        <fullName evidence="2">Amidase</fullName>
    </submittedName>
</protein>
<dbReference type="RefSeq" id="WP_086088318.1">
    <property type="nucleotide sequence ID" value="NZ_CP021112.1"/>
</dbReference>
<dbReference type="InterPro" id="IPR036928">
    <property type="entry name" value="AS_sf"/>
</dbReference>
<gene>
    <name evidence="2" type="ORF">CAK95_13085</name>
</gene>
<dbReference type="PANTHER" id="PTHR11895">
    <property type="entry name" value="TRANSAMIDASE"/>
    <property type="match status" value="1"/>
</dbReference>
<reference evidence="2 3" key="1">
    <citation type="submission" date="2017-05" db="EMBL/GenBank/DDBJ databases">
        <title>Full genome sequence of Pseudorhodoplanes sinuspersici.</title>
        <authorList>
            <person name="Dastgheib S.M.M."/>
            <person name="Shavandi M."/>
            <person name="Tirandaz H."/>
        </authorList>
    </citation>
    <scope>NUCLEOTIDE SEQUENCE [LARGE SCALE GENOMIC DNA]</scope>
    <source>
        <strain evidence="2 3">RIPI110</strain>
    </source>
</reference>
<dbReference type="EMBL" id="CP021112">
    <property type="protein sequence ID" value="ARP99913.1"/>
    <property type="molecule type" value="Genomic_DNA"/>
</dbReference>
<dbReference type="Gene3D" id="3.90.1300.10">
    <property type="entry name" value="Amidase signature (AS) domain"/>
    <property type="match status" value="1"/>
</dbReference>
<dbReference type="InterPro" id="IPR023631">
    <property type="entry name" value="Amidase_dom"/>
</dbReference>
<dbReference type="OrthoDB" id="9811471at2"/>
<sequence>MTDVALSNLTACQAATEIARGAISAQDYTRACLARIEEVESEIQAFAHFDPAHAIAQARELDAHKARGGTLGPLHGIPVAIKDIIDTSDYPTEFGSPLFKDRRPFDDATIVAKLRSAGAVILGKTVTTEFAYFHPGKTRNPHDTARTPGGSSSGSAAAVASGMVPLAIGSQTNGSIIRPASFCGVFAIKPSHGLVSRHGVLTLSRALDHVGPFARTLEDLGLILETLAGFDPEDPDTRPIAVPPFRKAVTEKFPLEPRIAFVRTPIWDKADIATRTAFEGLAEALGPACYPVELPERYAEAWEAHRVVMASDMAHRFGALVDQRGDGVSSVLHDLVAEGRKVTATQYLAARDLAQSLAKGLNEIFEECNAIITPAAPGVAPIGHNSTGNPAFCSLWTLVGLPSISLPLLEGEGGMPLGVQLIGARNDDVRLFRTAKWLAEKITPKGKKRAKKS</sequence>
<dbReference type="PANTHER" id="PTHR11895:SF151">
    <property type="entry name" value="GLUTAMYL-TRNA(GLN) AMIDOTRANSFERASE SUBUNIT A"/>
    <property type="match status" value="1"/>
</dbReference>
<dbReference type="KEGG" id="psin:CAK95_13085"/>
<dbReference type="GO" id="GO:0003824">
    <property type="term" value="F:catalytic activity"/>
    <property type="evidence" value="ECO:0007669"/>
    <property type="project" value="InterPro"/>
</dbReference>
<name>A0A1W6ZR92_9HYPH</name>
<organism evidence="2 3">
    <name type="scientific">Pseudorhodoplanes sinuspersici</name>
    <dbReference type="NCBI Taxonomy" id="1235591"/>
    <lineage>
        <taxon>Bacteria</taxon>
        <taxon>Pseudomonadati</taxon>
        <taxon>Pseudomonadota</taxon>
        <taxon>Alphaproteobacteria</taxon>
        <taxon>Hyphomicrobiales</taxon>
        <taxon>Pseudorhodoplanes</taxon>
    </lineage>
</organism>
<comment type="similarity">
    <text evidence="1">Belongs to the amidase family.</text>
</comment>
<evidence type="ECO:0000313" key="2">
    <source>
        <dbReference type="EMBL" id="ARP99913.1"/>
    </source>
</evidence>
<dbReference type="AlphaFoldDB" id="A0A1W6ZR92"/>
<dbReference type="Proteomes" id="UP000194137">
    <property type="component" value="Chromosome"/>
</dbReference>
<keyword evidence="3" id="KW-1185">Reference proteome</keyword>
<evidence type="ECO:0000256" key="1">
    <source>
        <dbReference type="ARBA" id="ARBA00009199"/>
    </source>
</evidence>
<dbReference type="STRING" id="1235591.CAK95_13085"/>
<accession>A0A1W6ZR92</accession>
<dbReference type="Pfam" id="PF01425">
    <property type="entry name" value="Amidase"/>
    <property type="match status" value="1"/>
</dbReference>
<dbReference type="InterPro" id="IPR000120">
    <property type="entry name" value="Amidase"/>
</dbReference>
<proteinExistence type="inferred from homology"/>
<evidence type="ECO:0000313" key="3">
    <source>
        <dbReference type="Proteomes" id="UP000194137"/>
    </source>
</evidence>